<evidence type="ECO:0000313" key="1">
    <source>
        <dbReference type="EMBL" id="GBL80031.1"/>
    </source>
</evidence>
<dbReference type="Proteomes" id="UP000499080">
    <property type="component" value="Unassembled WGS sequence"/>
</dbReference>
<dbReference type="AlphaFoldDB" id="A0A4Y2AJI4"/>
<keyword evidence="2" id="KW-1185">Reference proteome</keyword>
<proteinExistence type="predicted"/>
<evidence type="ECO:0000313" key="2">
    <source>
        <dbReference type="Proteomes" id="UP000499080"/>
    </source>
</evidence>
<organism evidence="1 2">
    <name type="scientific">Araneus ventricosus</name>
    <name type="common">Orbweaver spider</name>
    <name type="synonym">Epeira ventricosa</name>
    <dbReference type="NCBI Taxonomy" id="182803"/>
    <lineage>
        <taxon>Eukaryota</taxon>
        <taxon>Metazoa</taxon>
        <taxon>Ecdysozoa</taxon>
        <taxon>Arthropoda</taxon>
        <taxon>Chelicerata</taxon>
        <taxon>Arachnida</taxon>
        <taxon>Araneae</taxon>
        <taxon>Araneomorphae</taxon>
        <taxon>Entelegynae</taxon>
        <taxon>Araneoidea</taxon>
        <taxon>Araneidae</taxon>
        <taxon>Araneus</taxon>
    </lineage>
</organism>
<name>A0A4Y2AJI4_ARAVE</name>
<gene>
    <name evidence="1" type="ORF">AVEN_29046_1</name>
</gene>
<comment type="caution">
    <text evidence="1">The sequence shown here is derived from an EMBL/GenBank/DDBJ whole genome shotgun (WGS) entry which is preliminary data.</text>
</comment>
<dbReference type="EMBL" id="BGPR01000020">
    <property type="protein sequence ID" value="GBL80031.1"/>
    <property type="molecule type" value="Genomic_DNA"/>
</dbReference>
<accession>A0A4Y2AJI4</accession>
<protein>
    <submittedName>
        <fullName evidence="1">Uncharacterized protein</fullName>
    </submittedName>
</protein>
<sequence length="155" mass="17425">MYCKSVHLLHVIAGEKQRHSPTHIIALHCLSFSAFNIHGAACKHIFQIPTHCEPKFIKKILPFLSRYSITSPPLFLALSGVTSETHLSFLTRNILHYPLSSLGIYSSESRVCFSFHSINLGCVPLPIFLIRKDAPTYAHCLSKTTFKITYLVSLV</sequence>
<reference evidence="1 2" key="1">
    <citation type="journal article" date="2019" name="Sci. Rep.">
        <title>Orb-weaving spider Araneus ventricosus genome elucidates the spidroin gene catalogue.</title>
        <authorList>
            <person name="Kono N."/>
            <person name="Nakamura H."/>
            <person name="Ohtoshi R."/>
            <person name="Moran D.A.P."/>
            <person name="Shinohara A."/>
            <person name="Yoshida Y."/>
            <person name="Fujiwara M."/>
            <person name="Mori M."/>
            <person name="Tomita M."/>
            <person name="Arakawa K."/>
        </authorList>
    </citation>
    <scope>NUCLEOTIDE SEQUENCE [LARGE SCALE GENOMIC DNA]</scope>
</reference>